<evidence type="ECO:0000259" key="2">
    <source>
        <dbReference type="Pfam" id="PF03551"/>
    </source>
</evidence>
<feature type="compositionally biased region" description="Low complexity" evidence="1">
    <location>
        <begin position="9"/>
        <end position="18"/>
    </location>
</feature>
<dbReference type="InterPro" id="IPR036388">
    <property type="entry name" value="WH-like_DNA-bd_sf"/>
</dbReference>
<dbReference type="EMBL" id="JBHRZF010000188">
    <property type="protein sequence ID" value="MFC3862334.1"/>
    <property type="molecule type" value="Genomic_DNA"/>
</dbReference>
<comment type="caution">
    <text evidence="3">The sequence shown here is derived from an EMBL/GenBank/DDBJ whole genome shotgun (WGS) entry which is preliminary data.</text>
</comment>
<protein>
    <submittedName>
        <fullName evidence="3">PadR family transcriptional regulator</fullName>
    </submittedName>
</protein>
<proteinExistence type="predicted"/>
<dbReference type="PANTHER" id="PTHR33169:SF27">
    <property type="entry name" value="TRANSCRIPTIONAL REGULATOR PADR FAMILY PROTEIN"/>
    <property type="match status" value="1"/>
</dbReference>
<dbReference type="InterPro" id="IPR036390">
    <property type="entry name" value="WH_DNA-bd_sf"/>
</dbReference>
<evidence type="ECO:0000313" key="4">
    <source>
        <dbReference type="Proteomes" id="UP001595748"/>
    </source>
</evidence>
<dbReference type="RefSeq" id="WP_380080110.1">
    <property type="nucleotide sequence ID" value="NZ_JBHRZF010000188.1"/>
</dbReference>
<dbReference type="Pfam" id="PF03551">
    <property type="entry name" value="PadR"/>
    <property type="match status" value="1"/>
</dbReference>
<feature type="region of interest" description="Disordered" evidence="1">
    <location>
        <begin position="1"/>
        <end position="20"/>
    </location>
</feature>
<keyword evidence="4" id="KW-1185">Reference proteome</keyword>
<sequence length="200" mass="22699">MPHEPLNNPPGATAATGIPPLPDDERTLLLLGLLTAQDRHGYEINDFIEHNLQNVIALKKATAYQLLERLEQHGLVESRIEQHGHRPSRKVYHLTAAGQARFEVMLTTQLRQEEPLILTGNVPVMFSENMNREELLSSLQERLAKLEARVRLHDSFSTPCTPGVGLALRRIHHLTRADRDWLQATLRELRQPQETEPATP</sequence>
<dbReference type="InterPro" id="IPR052509">
    <property type="entry name" value="Metal_resp_DNA-bind_regulator"/>
</dbReference>
<evidence type="ECO:0000313" key="3">
    <source>
        <dbReference type="EMBL" id="MFC3862334.1"/>
    </source>
</evidence>
<dbReference type="InterPro" id="IPR005149">
    <property type="entry name" value="Tscrpt_reg_PadR_N"/>
</dbReference>
<dbReference type="Proteomes" id="UP001595748">
    <property type="component" value="Unassembled WGS sequence"/>
</dbReference>
<accession>A0ABV8AA81</accession>
<dbReference type="PANTHER" id="PTHR33169">
    <property type="entry name" value="PADR-FAMILY TRANSCRIPTIONAL REGULATOR"/>
    <property type="match status" value="1"/>
</dbReference>
<gene>
    <name evidence="3" type="ORF">ACFOPQ_16350</name>
</gene>
<dbReference type="Gene3D" id="1.10.10.10">
    <property type="entry name" value="Winged helix-like DNA-binding domain superfamily/Winged helix DNA-binding domain"/>
    <property type="match status" value="1"/>
</dbReference>
<feature type="domain" description="Transcription regulator PadR N-terminal" evidence="2">
    <location>
        <begin position="30"/>
        <end position="103"/>
    </location>
</feature>
<evidence type="ECO:0000256" key="1">
    <source>
        <dbReference type="SAM" id="MobiDB-lite"/>
    </source>
</evidence>
<dbReference type="SUPFAM" id="SSF46785">
    <property type="entry name" value="Winged helix' DNA-binding domain"/>
    <property type="match status" value="1"/>
</dbReference>
<name>A0ABV8AA81_9DEIO</name>
<organism evidence="3 4">
    <name type="scientific">Deinococcus antarcticus</name>
    <dbReference type="NCBI Taxonomy" id="1298767"/>
    <lineage>
        <taxon>Bacteria</taxon>
        <taxon>Thermotogati</taxon>
        <taxon>Deinococcota</taxon>
        <taxon>Deinococci</taxon>
        <taxon>Deinococcales</taxon>
        <taxon>Deinococcaceae</taxon>
        <taxon>Deinococcus</taxon>
    </lineage>
</organism>
<reference evidence="4" key="1">
    <citation type="journal article" date="2019" name="Int. J. Syst. Evol. Microbiol.">
        <title>The Global Catalogue of Microorganisms (GCM) 10K type strain sequencing project: providing services to taxonomists for standard genome sequencing and annotation.</title>
        <authorList>
            <consortium name="The Broad Institute Genomics Platform"/>
            <consortium name="The Broad Institute Genome Sequencing Center for Infectious Disease"/>
            <person name="Wu L."/>
            <person name="Ma J."/>
        </authorList>
    </citation>
    <scope>NUCLEOTIDE SEQUENCE [LARGE SCALE GENOMIC DNA]</scope>
    <source>
        <strain evidence="4">CCTCC AB 2013263</strain>
    </source>
</reference>